<dbReference type="VEuPathDB" id="AmoebaDB:NF0018720"/>
<dbReference type="SMART" id="SM00322">
    <property type="entry name" value="KH"/>
    <property type="match status" value="1"/>
</dbReference>
<evidence type="ECO:0000313" key="5">
    <source>
        <dbReference type="Proteomes" id="UP000444721"/>
    </source>
</evidence>
<dbReference type="InterPro" id="IPR036612">
    <property type="entry name" value="KH_dom_type_1_sf"/>
</dbReference>
<dbReference type="SUPFAM" id="SSF54791">
    <property type="entry name" value="Eukaryotic type KH-domain (KH-domain type I)"/>
    <property type="match status" value="1"/>
</dbReference>
<name>A0A6A5C3Z0_NAEFO</name>
<proteinExistence type="predicted"/>
<comment type="caution">
    <text evidence="4">The sequence shown here is derived from an EMBL/GenBank/DDBJ whole genome shotgun (WGS) entry which is preliminary data.</text>
</comment>
<keyword evidence="5" id="KW-1185">Reference proteome</keyword>
<organism evidence="4 5">
    <name type="scientific">Naegleria fowleri</name>
    <name type="common">Brain eating amoeba</name>
    <dbReference type="NCBI Taxonomy" id="5763"/>
    <lineage>
        <taxon>Eukaryota</taxon>
        <taxon>Discoba</taxon>
        <taxon>Heterolobosea</taxon>
        <taxon>Tetramitia</taxon>
        <taxon>Eutetramitia</taxon>
        <taxon>Vahlkampfiidae</taxon>
        <taxon>Naegleria</taxon>
    </lineage>
</organism>
<accession>A0A6A5C3Z0</accession>
<evidence type="ECO:0000256" key="2">
    <source>
        <dbReference type="SAM" id="MobiDB-lite"/>
    </source>
</evidence>
<dbReference type="GeneID" id="68108390"/>
<gene>
    <name evidence="4" type="ORF">FDP41_001172</name>
</gene>
<evidence type="ECO:0000256" key="1">
    <source>
        <dbReference type="PROSITE-ProRule" id="PRU00117"/>
    </source>
</evidence>
<dbReference type="EMBL" id="VFQX01000022">
    <property type="protein sequence ID" value="KAF0980019.1"/>
    <property type="molecule type" value="Genomic_DNA"/>
</dbReference>
<sequence>MSKHKRSLVLTLPDPTVAGHIIGKKGSQINLLRQLTKCNIQVEKSQVRISGRNSKQAADLIHIIINNAICVYEHPKSVYHVWNNIRRDECGDRFKLDEYSIPYVQKLGKDRKYYILKQCPKDENGKDKYAWMAPLNLEETMSVDKDSETTPNEEFNQTSEGISTPPQVSIPSTMEQPTSMNDQESDASLSEKPVTVETVQFIYSPSTIEQLIEEGRQRVASSFIEMARVTSSLVQSYTHNKILIKMSLGKKTFYDAKRNVLLENDNKIFNFQTFTKLQIGFGKDIKSTWRNEIDYNTVQRMRNYMLNNGWKLEQVLKSVSCYVVEVIDGILDRNGQGGKRFGFKVVPLEDHQTQSFSCKLVKVRNLLNKLLFIDIFNVDETISKYDYRIRFQTEQSVTQFETMTNLQNYVSHLRFENDQLTDKFVPTPIRQQFRVDSFRNKLKEIYTFGNVKITLNNIITTNRQEWYEVSISQIENFSLSNLNTDKVLEYLSVMNLVVGSMN</sequence>
<feature type="domain" description="K Homology" evidence="3">
    <location>
        <begin position="4"/>
        <end position="69"/>
    </location>
</feature>
<feature type="region of interest" description="Disordered" evidence="2">
    <location>
        <begin position="142"/>
        <end position="191"/>
    </location>
</feature>
<dbReference type="PROSITE" id="PS50084">
    <property type="entry name" value="KH_TYPE_1"/>
    <property type="match status" value="1"/>
</dbReference>
<feature type="compositionally biased region" description="Polar residues" evidence="2">
    <location>
        <begin position="149"/>
        <end position="188"/>
    </location>
</feature>
<dbReference type="GO" id="GO:0003723">
    <property type="term" value="F:RNA binding"/>
    <property type="evidence" value="ECO:0007669"/>
    <property type="project" value="UniProtKB-UniRule"/>
</dbReference>
<dbReference type="RefSeq" id="XP_044564732.1">
    <property type="nucleotide sequence ID" value="XM_044702160.1"/>
</dbReference>
<dbReference type="Pfam" id="PF00013">
    <property type="entry name" value="KH_1"/>
    <property type="match status" value="1"/>
</dbReference>
<dbReference type="InterPro" id="IPR004087">
    <property type="entry name" value="KH_dom"/>
</dbReference>
<dbReference type="OMA" id="IRFQTEQ"/>
<dbReference type="Gene3D" id="3.30.1370.10">
    <property type="entry name" value="K Homology domain, type 1"/>
    <property type="match status" value="1"/>
</dbReference>
<dbReference type="AlphaFoldDB" id="A0A6A5C3Z0"/>
<keyword evidence="1" id="KW-0694">RNA-binding</keyword>
<protein>
    <recommendedName>
        <fullName evidence="3">K Homology domain-containing protein</fullName>
    </recommendedName>
</protein>
<dbReference type="InterPro" id="IPR004088">
    <property type="entry name" value="KH_dom_type_1"/>
</dbReference>
<dbReference type="OrthoDB" id="10576175at2759"/>
<reference evidence="4 5" key="1">
    <citation type="journal article" date="2019" name="Sci. Rep.">
        <title>Nanopore sequencing improves the draft genome of the human pathogenic amoeba Naegleria fowleri.</title>
        <authorList>
            <person name="Liechti N."/>
            <person name="Schurch N."/>
            <person name="Bruggmann R."/>
            <person name="Wittwer M."/>
        </authorList>
    </citation>
    <scope>NUCLEOTIDE SEQUENCE [LARGE SCALE GENOMIC DNA]</scope>
    <source>
        <strain evidence="4 5">ATCC 30894</strain>
    </source>
</reference>
<evidence type="ECO:0000313" key="4">
    <source>
        <dbReference type="EMBL" id="KAF0980019.1"/>
    </source>
</evidence>
<evidence type="ECO:0000259" key="3">
    <source>
        <dbReference type="SMART" id="SM00322"/>
    </source>
</evidence>
<dbReference type="Proteomes" id="UP000444721">
    <property type="component" value="Unassembled WGS sequence"/>
</dbReference>
<dbReference type="VEuPathDB" id="AmoebaDB:NfTy_048870"/>
<dbReference type="VEuPathDB" id="AmoebaDB:FDP41_001172"/>